<evidence type="ECO:0000313" key="3">
    <source>
        <dbReference type="Proteomes" id="UP001500755"/>
    </source>
</evidence>
<dbReference type="Gene3D" id="3.40.50.300">
    <property type="entry name" value="P-loop containing nucleotide triphosphate hydrolases"/>
    <property type="match status" value="1"/>
</dbReference>
<organism evidence="2 3">
    <name type="scientific">Brevibacterium samyangense</name>
    <dbReference type="NCBI Taxonomy" id="366888"/>
    <lineage>
        <taxon>Bacteria</taxon>
        <taxon>Bacillati</taxon>
        <taxon>Actinomycetota</taxon>
        <taxon>Actinomycetes</taxon>
        <taxon>Micrococcales</taxon>
        <taxon>Brevibacteriaceae</taxon>
        <taxon>Brevibacterium</taxon>
    </lineage>
</organism>
<accession>A0ABP5ETV9</accession>
<keyword evidence="2" id="KW-0808">Transferase</keyword>
<keyword evidence="3" id="KW-1185">Reference proteome</keyword>
<proteinExistence type="predicted"/>
<protein>
    <submittedName>
        <fullName evidence="2">Uridine kinase</fullName>
    </submittedName>
</protein>
<keyword evidence="2" id="KW-0418">Kinase</keyword>
<dbReference type="InterPro" id="IPR027417">
    <property type="entry name" value="P-loop_NTPase"/>
</dbReference>
<dbReference type="RefSeq" id="WP_344308021.1">
    <property type="nucleotide sequence ID" value="NZ_BAAANO010000012.1"/>
</dbReference>
<comment type="caution">
    <text evidence="2">The sequence shown here is derived from an EMBL/GenBank/DDBJ whole genome shotgun (WGS) entry which is preliminary data.</text>
</comment>
<dbReference type="GO" id="GO:0016301">
    <property type="term" value="F:kinase activity"/>
    <property type="evidence" value="ECO:0007669"/>
    <property type="project" value="UniProtKB-KW"/>
</dbReference>
<evidence type="ECO:0000313" key="2">
    <source>
        <dbReference type="EMBL" id="GAA2004695.1"/>
    </source>
</evidence>
<name>A0ABP5ETV9_9MICO</name>
<sequence length="232" mass="24882">MSSRPATPSDPPRDSSGDTGGPRARMILVGGASGSGKSRLTAASGLPILRLDDFYRELGDPALPLLPSGEVDWDHPDSWHVDAALAAAVELARSGRVEVPVYDISTSAVTGKRTLDLRGRPAFVAEGVFVGEMVRPAQEAGILADALCVRRSRWLTMAFRFVRDLRENRKSPAFLVKRGLLLARREPGIVRHLVESGCRPLRVRAIRRLLGTYAGEPSGADAGPVTGARQAV</sequence>
<reference evidence="3" key="1">
    <citation type="journal article" date="2019" name="Int. J. Syst. Evol. Microbiol.">
        <title>The Global Catalogue of Microorganisms (GCM) 10K type strain sequencing project: providing services to taxonomists for standard genome sequencing and annotation.</title>
        <authorList>
            <consortium name="The Broad Institute Genomics Platform"/>
            <consortium name="The Broad Institute Genome Sequencing Center for Infectious Disease"/>
            <person name="Wu L."/>
            <person name="Ma J."/>
        </authorList>
    </citation>
    <scope>NUCLEOTIDE SEQUENCE [LARGE SCALE GENOMIC DNA]</scope>
    <source>
        <strain evidence="3">JCM 14546</strain>
    </source>
</reference>
<feature type="region of interest" description="Disordered" evidence="1">
    <location>
        <begin position="1"/>
        <end position="36"/>
    </location>
</feature>
<dbReference type="EMBL" id="BAAANO010000012">
    <property type="protein sequence ID" value="GAA2004695.1"/>
    <property type="molecule type" value="Genomic_DNA"/>
</dbReference>
<dbReference type="Proteomes" id="UP001500755">
    <property type="component" value="Unassembled WGS sequence"/>
</dbReference>
<gene>
    <name evidence="2" type="ORF">GCM10009755_12730</name>
</gene>
<evidence type="ECO:0000256" key="1">
    <source>
        <dbReference type="SAM" id="MobiDB-lite"/>
    </source>
</evidence>
<dbReference type="SUPFAM" id="SSF52540">
    <property type="entry name" value="P-loop containing nucleoside triphosphate hydrolases"/>
    <property type="match status" value="1"/>
</dbReference>